<dbReference type="EMBL" id="JARK01001403">
    <property type="protein sequence ID" value="EYC08107.1"/>
    <property type="molecule type" value="Genomic_DNA"/>
</dbReference>
<comment type="caution">
    <text evidence="1">The sequence shown here is derived from an EMBL/GenBank/DDBJ whole genome shotgun (WGS) entry which is preliminary data.</text>
</comment>
<gene>
    <name evidence="1" type="primary">Acey_s0067.g122</name>
    <name evidence="1" type="ORF">Y032_0067g122</name>
</gene>
<evidence type="ECO:0000313" key="1">
    <source>
        <dbReference type="EMBL" id="EYC08107.1"/>
    </source>
</evidence>
<protein>
    <submittedName>
        <fullName evidence="1">Uncharacterized protein</fullName>
    </submittedName>
</protein>
<organism evidence="1 2">
    <name type="scientific">Ancylostoma ceylanicum</name>
    <dbReference type="NCBI Taxonomy" id="53326"/>
    <lineage>
        <taxon>Eukaryota</taxon>
        <taxon>Metazoa</taxon>
        <taxon>Ecdysozoa</taxon>
        <taxon>Nematoda</taxon>
        <taxon>Chromadorea</taxon>
        <taxon>Rhabditida</taxon>
        <taxon>Rhabditina</taxon>
        <taxon>Rhabditomorpha</taxon>
        <taxon>Strongyloidea</taxon>
        <taxon>Ancylostomatidae</taxon>
        <taxon>Ancylostomatinae</taxon>
        <taxon>Ancylostoma</taxon>
    </lineage>
</organism>
<name>A0A016TZW3_9BILA</name>
<accession>A0A016TZW3</accession>
<proteinExistence type="predicted"/>
<dbReference type="Proteomes" id="UP000024635">
    <property type="component" value="Unassembled WGS sequence"/>
</dbReference>
<sequence length="125" mass="14314">MARLARLDKYIFVYQFSFVHELLRGLQSFQQLPTLPNWAWMAMGFRGLRKHAAVSCRSSKNSLPDNKLRGFLDTPGTKLHQTFSTTRQVTSSVVQIKCSLSKHKMNDFGSSFAWSTPTCALLYMF</sequence>
<keyword evidence="2" id="KW-1185">Reference proteome</keyword>
<dbReference type="AlphaFoldDB" id="A0A016TZW3"/>
<evidence type="ECO:0000313" key="2">
    <source>
        <dbReference type="Proteomes" id="UP000024635"/>
    </source>
</evidence>
<reference evidence="2" key="1">
    <citation type="journal article" date="2015" name="Nat. Genet.">
        <title>The genome and transcriptome of the zoonotic hookworm Ancylostoma ceylanicum identify infection-specific gene families.</title>
        <authorList>
            <person name="Schwarz E.M."/>
            <person name="Hu Y."/>
            <person name="Antoshechkin I."/>
            <person name="Miller M.M."/>
            <person name="Sternberg P.W."/>
            <person name="Aroian R.V."/>
        </authorList>
    </citation>
    <scope>NUCLEOTIDE SEQUENCE</scope>
    <source>
        <strain evidence="2">HY135</strain>
    </source>
</reference>